<dbReference type="Pfam" id="PF13377">
    <property type="entry name" value="Peripla_BP_3"/>
    <property type="match status" value="1"/>
</dbReference>
<sequence length="337" mass="35670">MHEVAARAGVSTSTVSHVINGTRHVAPDTRDAVLQAVAALDYAITPHPQTAAGRRTIGLVITGASNPYNGELIQGVEGEATRAGFGLFLCDSHDDPRREAEAVRGLITHNAEAVVIAPTPEWEAQALPMLRKSERPFVLVDRLSSARCDQVSAESESVSATLVEHLIDLGHRRIGMLSGLPGLSTSIERVRGYQRALSDAGIPIDPALIACGESRATSARAATLQLMRGNAAPTALFSANNAMTIGALQALGELGLRIPDDLAVVAFDDFEWAAAMTPALTAVAQPFHAMGAQAVQLLLRRLQDPLAPRRVVRLPTEIAHRHSCGCVAPRPRTAGVP</sequence>
<evidence type="ECO:0000313" key="7">
    <source>
        <dbReference type="Proteomes" id="UP000557772"/>
    </source>
</evidence>
<accession>A0A849AHL9</accession>
<evidence type="ECO:0000313" key="6">
    <source>
        <dbReference type="EMBL" id="NNG38688.1"/>
    </source>
</evidence>
<dbReference type="SUPFAM" id="SSF47413">
    <property type="entry name" value="lambda repressor-like DNA-binding domains"/>
    <property type="match status" value="1"/>
</dbReference>
<dbReference type="SUPFAM" id="SSF53822">
    <property type="entry name" value="Periplasmic binding protein-like I"/>
    <property type="match status" value="1"/>
</dbReference>
<keyword evidence="2" id="KW-0805">Transcription regulation</keyword>
<keyword evidence="1" id="KW-0678">Repressor</keyword>
<reference evidence="6 7" key="1">
    <citation type="submission" date="2020-05" db="EMBL/GenBank/DDBJ databases">
        <title>Flexivirga sp. ID2601S isolated from air conditioner.</title>
        <authorList>
            <person name="Kim D.H."/>
        </authorList>
    </citation>
    <scope>NUCLEOTIDE SEQUENCE [LARGE SCALE GENOMIC DNA]</scope>
    <source>
        <strain evidence="6 7">ID2601S</strain>
    </source>
</reference>
<keyword evidence="3 6" id="KW-0238">DNA-binding</keyword>
<evidence type="ECO:0000256" key="2">
    <source>
        <dbReference type="ARBA" id="ARBA00023015"/>
    </source>
</evidence>
<gene>
    <name evidence="6" type="ORF">HJ588_05285</name>
</gene>
<keyword evidence="4" id="KW-0804">Transcription</keyword>
<evidence type="ECO:0000256" key="3">
    <source>
        <dbReference type="ARBA" id="ARBA00023125"/>
    </source>
</evidence>
<dbReference type="AlphaFoldDB" id="A0A849AHL9"/>
<evidence type="ECO:0000256" key="4">
    <source>
        <dbReference type="ARBA" id="ARBA00023163"/>
    </source>
</evidence>
<dbReference type="CDD" id="cd01392">
    <property type="entry name" value="HTH_LacI"/>
    <property type="match status" value="1"/>
</dbReference>
<evidence type="ECO:0000256" key="1">
    <source>
        <dbReference type="ARBA" id="ARBA00022491"/>
    </source>
</evidence>
<dbReference type="InterPro" id="IPR028082">
    <property type="entry name" value="Peripla_BP_I"/>
</dbReference>
<dbReference type="InterPro" id="IPR046335">
    <property type="entry name" value="LacI/GalR-like_sensor"/>
</dbReference>
<proteinExistence type="predicted"/>
<comment type="caution">
    <text evidence="6">The sequence shown here is derived from an EMBL/GenBank/DDBJ whole genome shotgun (WGS) entry which is preliminary data.</text>
</comment>
<dbReference type="Pfam" id="PF00356">
    <property type="entry name" value="LacI"/>
    <property type="match status" value="1"/>
</dbReference>
<dbReference type="CDD" id="cd06267">
    <property type="entry name" value="PBP1_LacI_sugar_binding-like"/>
    <property type="match status" value="1"/>
</dbReference>
<dbReference type="PANTHER" id="PTHR30146">
    <property type="entry name" value="LACI-RELATED TRANSCRIPTIONAL REPRESSOR"/>
    <property type="match status" value="1"/>
</dbReference>
<dbReference type="Gene3D" id="1.10.260.40">
    <property type="entry name" value="lambda repressor-like DNA-binding domains"/>
    <property type="match status" value="1"/>
</dbReference>
<dbReference type="PROSITE" id="PS00356">
    <property type="entry name" value="HTH_LACI_1"/>
    <property type="match status" value="1"/>
</dbReference>
<organism evidence="6 7">
    <name type="scientific">Flexivirga aerilata</name>
    <dbReference type="NCBI Taxonomy" id="1656889"/>
    <lineage>
        <taxon>Bacteria</taxon>
        <taxon>Bacillati</taxon>
        <taxon>Actinomycetota</taxon>
        <taxon>Actinomycetes</taxon>
        <taxon>Micrococcales</taxon>
        <taxon>Dermacoccaceae</taxon>
        <taxon>Flexivirga</taxon>
    </lineage>
</organism>
<evidence type="ECO:0000259" key="5">
    <source>
        <dbReference type="PROSITE" id="PS50932"/>
    </source>
</evidence>
<protein>
    <submittedName>
        <fullName evidence="6">LacI family DNA-binding transcriptional regulator</fullName>
    </submittedName>
</protein>
<dbReference type="InterPro" id="IPR010982">
    <property type="entry name" value="Lambda_DNA-bd_dom_sf"/>
</dbReference>
<dbReference type="PROSITE" id="PS50932">
    <property type="entry name" value="HTH_LACI_2"/>
    <property type="match status" value="1"/>
</dbReference>
<dbReference type="Gene3D" id="3.40.50.2300">
    <property type="match status" value="2"/>
</dbReference>
<dbReference type="GO" id="GO:0000976">
    <property type="term" value="F:transcription cis-regulatory region binding"/>
    <property type="evidence" value="ECO:0007669"/>
    <property type="project" value="TreeGrafter"/>
</dbReference>
<dbReference type="PANTHER" id="PTHR30146:SF148">
    <property type="entry name" value="HTH-TYPE TRANSCRIPTIONAL REPRESSOR PURR-RELATED"/>
    <property type="match status" value="1"/>
</dbReference>
<dbReference type="Proteomes" id="UP000557772">
    <property type="component" value="Unassembled WGS sequence"/>
</dbReference>
<dbReference type="GO" id="GO:0003700">
    <property type="term" value="F:DNA-binding transcription factor activity"/>
    <property type="evidence" value="ECO:0007669"/>
    <property type="project" value="TreeGrafter"/>
</dbReference>
<dbReference type="EMBL" id="JABENB010000001">
    <property type="protein sequence ID" value="NNG38688.1"/>
    <property type="molecule type" value="Genomic_DNA"/>
</dbReference>
<feature type="domain" description="HTH lacI-type" evidence="5">
    <location>
        <begin position="1"/>
        <end position="53"/>
    </location>
</feature>
<name>A0A849AHL9_9MICO</name>
<dbReference type="InterPro" id="IPR000843">
    <property type="entry name" value="HTH_LacI"/>
</dbReference>
<dbReference type="SMART" id="SM00354">
    <property type="entry name" value="HTH_LACI"/>
    <property type="match status" value="1"/>
</dbReference>
<keyword evidence="7" id="KW-1185">Reference proteome</keyword>